<reference evidence="1" key="1">
    <citation type="submission" date="2018-10" db="EMBL/GenBank/DDBJ databases">
        <title>Schaedlerella arabinophila gen. nov. sp. nov., isolated from the mouse intestinal tract and comparative analysis with the genome of the closely related altered Schaedler flora strain ASF502.</title>
        <authorList>
            <person name="Miyake S."/>
            <person name="Soh M."/>
            <person name="Seedorf H."/>
        </authorList>
    </citation>
    <scope>NUCLEOTIDE SEQUENCE [LARGE SCALE GENOMIC DNA]</scope>
    <source>
        <strain evidence="1">DSM 106076</strain>
    </source>
</reference>
<evidence type="ECO:0000313" key="1">
    <source>
        <dbReference type="EMBL" id="RRK32074.1"/>
    </source>
</evidence>
<evidence type="ECO:0008006" key="3">
    <source>
        <dbReference type="Google" id="ProtNLM"/>
    </source>
</evidence>
<evidence type="ECO:0000313" key="2">
    <source>
        <dbReference type="Proteomes" id="UP000274920"/>
    </source>
</evidence>
<sequence>MRFCETILKHIMLRTEMEKACVPDSLLKDYKEEELQDLSRKINQMEVGEQIGKLGEEAASYLVRDQGFLSCLVRLSKEECYNPVRTSSFLSSAGDAILSEDYAYEELLSALADDQIEPDRICIYLKYFRSVPLTEEEKGHLMMGLYTLDECDTFSIGDLTDRERRLLTEPMMSSNFLKKMAKERSFWKRLLDPGYHGLIKGLSDSLKWRACLMQRQEKVLWDHKEAISTGLSEVLKRIPPEEAVTFLVQWLDNEALVYDLNRLKHLLLKVSADKKLSFMKNRVSYLSFLYGDVLEGVNVELLSEDQNNLLVYAITHKKKHFLSVVRENFRDFTYFGWHNLLLDRDTYERFLNINTLNPRNLRECARLYALSDDKKQVLTWGQYTFEEIRLFATNDIFYIKLYHRLADLKMDDRLRVIREIIGKKCLLEGMTEEQLDKLGMMLKEKPVSRWMETELKHVESLSYQQAVSLLCVWDEAERFIPEIRTGYHADFLVYNLEKLQDIPDFKTAKEQMPEIDGRWKQLNGVLKIGEDFLFKNREGFMRFLCEGGAEIFHAFLSGALESEREKAKRLCAAEIAGRFREVKYYKNDLEREIALHLPAETQQVWMKNMEVKRKPMRLWEEDRLLPIMQIGEVLGHTCLSYRDGKYKSCLLSCFDANKKVIYLSMEGTLVFRAIIRLTKGTFYRTNGKRQGLQFADLTQEDAGEEAANDRKEYLTLFLERPYFKGVSEEKEKEAVWFAVEMLKKKAKQLQAELVLSDAYKKFALEEKQFIRAKYYMYISESKNGEQYLDSLGGMAGARQEGSYEEGYFLFQESFVNPRTEK</sequence>
<dbReference type="EMBL" id="RHJS01000002">
    <property type="protein sequence ID" value="RRK32074.1"/>
    <property type="molecule type" value="Genomic_DNA"/>
</dbReference>
<proteinExistence type="predicted"/>
<comment type="caution">
    <text evidence="1">The sequence shown here is derived from an EMBL/GenBank/DDBJ whole genome shotgun (WGS) entry which is preliminary data.</text>
</comment>
<name>A0A426DH37_9FIRM</name>
<dbReference type="Proteomes" id="UP000274920">
    <property type="component" value="Unassembled WGS sequence"/>
</dbReference>
<dbReference type="RefSeq" id="WP_125127621.1">
    <property type="nucleotide sequence ID" value="NZ_RHJS01000002.1"/>
</dbReference>
<gene>
    <name evidence="1" type="ORF">EBB54_12365</name>
</gene>
<keyword evidence="2" id="KW-1185">Reference proteome</keyword>
<organism evidence="1 2">
    <name type="scientific">Schaedlerella arabinosiphila</name>
    <dbReference type="NCBI Taxonomy" id="2044587"/>
    <lineage>
        <taxon>Bacteria</taxon>
        <taxon>Bacillati</taxon>
        <taxon>Bacillota</taxon>
        <taxon>Clostridia</taxon>
        <taxon>Lachnospirales</taxon>
        <taxon>Lachnospiraceae</taxon>
        <taxon>Schaedlerella</taxon>
    </lineage>
</organism>
<dbReference type="AlphaFoldDB" id="A0A426DH37"/>
<protein>
    <recommendedName>
        <fullName evidence="3">DUF4132 domain-containing protein</fullName>
    </recommendedName>
</protein>
<accession>A0A426DH37</accession>